<dbReference type="Pfam" id="PF05033">
    <property type="entry name" value="Pre-SET"/>
    <property type="match status" value="1"/>
</dbReference>
<reference evidence="13" key="1">
    <citation type="journal article" date="2020" name="Stud. Mycol.">
        <title>101 Dothideomycetes genomes: a test case for predicting lifestyles and emergence of pathogens.</title>
        <authorList>
            <person name="Haridas S."/>
            <person name="Albert R."/>
            <person name="Binder M."/>
            <person name="Bloem J."/>
            <person name="Labutti K."/>
            <person name="Salamov A."/>
            <person name="Andreopoulos B."/>
            <person name="Baker S."/>
            <person name="Barry K."/>
            <person name="Bills G."/>
            <person name="Bluhm B."/>
            <person name="Cannon C."/>
            <person name="Castanera R."/>
            <person name="Culley D."/>
            <person name="Daum C."/>
            <person name="Ezra D."/>
            <person name="Gonzalez J."/>
            <person name="Henrissat B."/>
            <person name="Kuo A."/>
            <person name="Liang C."/>
            <person name="Lipzen A."/>
            <person name="Lutzoni F."/>
            <person name="Magnuson J."/>
            <person name="Mondo S."/>
            <person name="Nolan M."/>
            <person name="Ohm R."/>
            <person name="Pangilinan J."/>
            <person name="Park H.-J."/>
            <person name="Ramirez L."/>
            <person name="Alfaro M."/>
            <person name="Sun H."/>
            <person name="Tritt A."/>
            <person name="Yoshinaga Y."/>
            <person name="Zwiers L.-H."/>
            <person name="Turgeon B."/>
            <person name="Goodwin S."/>
            <person name="Spatafora J."/>
            <person name="Crous P."/>
            <person name="Grigoriev I."/>
        </authorList>
    </citation>
    <scope>NUCLEOTIDE SEQUENCE</scope>
    <source>
        <strain evidence="13">CBS 207.26</strain>
    </source>
</reference>
<dbReference type="PROSITE" id="PS50868">
    <property type="entry name" value="POST_SET"/>
    <property type="match status" value="1"/>
</dbReference>
<dbReference type="Gene3D" id="2.40.50.40">
    <property type="match status" value="1"/>
</dbReference>
<dbReference type="PROSITE" id="PS50867">
    <property type="entry name" value="PRE_SET"/>
    <property type="match status" value="1"/>
</dbReference>
<dbReference type="PANTHER" id="PTHR46223:SF3">
    <property type="entry name" value="HISTONE-LYSINE N-METHYLTRANSFERASE SET-23"/>
    <property type="match status" value="1"/>
</dbReference>
<sequence>MPSMVVIPSNGQPTRRIRIDRVDSIVCHRVKNQEEQYLVRWETTSRSQNPPLSWHNLKELSRCLELVQDYIDALDKLFEKNYISSHLLKKRKSPDTADEHERRPSPIDRHFHQPSRTPSTERSPSVSSSSLSVTTHNRLAATASSPEAVDIYNGVLDTEDGFIFARCASSPGIPQIDVSKVPTIDMLAAARGVMPKNAELMIRAQYLRQLARVPGKKIHLINTHDASSPSLRFRYINDYVLREGVYKADPATQMGCQQCSPRMGRDIGCEYTKKCDCLEYAAVNENSLDENQKMLYEKIRAEGGSTIGLPKKFPYFTEGSKMQRAGCLVPFYLNSRRPIYECNDNCRCGPNCRNKNVQFGRTVELEIFKTGTHRGWGLRCRENLAEGQFIDTYRGEIITDMEATRREESSNDKSKASYLYSLDKFAESENLAQEDIYVVDGEFMGGPTKFMNHSCEPNCRQYTVSYNKHDCRVYDIAFFACREIRAGEELTFDYLDKEEEDEIEEPEDKAEAVPCLCGAEKCRKWLWT</sequence>
<comment type="subunit">
    <text evidence="2">Component of the NuA4 histone acetyltransferase complex.</text>
</comment>
<keyword evidence="3" id="KW-0158">Chromosome</keyword>
<dbReference type="Pfam" id="PF00856">
    <property type="entry name" value="SET"/>
    <property type="match status" value="1"/>
</dbReference>
<evidence type="ECO:0000259" key="10">
    <source>
        <dbReference type="PROSITE" id="PS50280"/>
    </source>
</evidence>
<dbReference type="InterPro" id="IPR046341">
    <property type="entry name" value="SET_dom_sf"/>
</dbReference>
<evidence type="ECO:0000313" key="13">
    <source>
        <dbReference type="EMBL" id="KAF2189534.1"/>
    </source>
</evidence>
<keyword evidence="7" id="KW-0479">Metal-binding</keyword>
<dbReference type="CDD" id="cd00024">
    <property type="entry name" value="CD_CSD"/>
    <property type="match status" value="1"/>
</dbReference>
<dbReference type="SMART" id="SM00317">
    <property type="entry name" value="SET"/>
    <property type="match status" value="1"/>
</dbReference>
<dbReference type="InterPro" id="IPR023780">
    <property type="entry name" value="Chromo_domain"/>
</dbReference>
<evidence type="ECO:0000259" key="12">
    <source>
        <dbReference type="PROSITE" id="PS50868"/>
    </source>
</evidence>
<dbReference type="InterPro" id="IPR050973">
    <property type="entry name" value="H3K9_Histone-Lys_N-MTase"/>
</dbReference>
<accession>A0A6A6ECQ3</accession>
<keyword evidence="14" id="KW-1185">Reference proteome</keyword>
<dbReference type="GO" id="GO:0042054">
    <property type="term" value="F:histone methyltransferase activity"/>
    <property type="evidence" value="ECO:0007669"/>
    <property type="project" value="InterPro"/>
</dbReference>
<keyword evidence="8" id="KW-0862">Zinc</keyword>
<proteinExistence type="predicted"/>
<dbReference type="Pfam" id="PF00385">
    <property type="entry name" value="Chromo"/>
    <property type="match status" value="1"/>
</dbReference>
<feature type="domain" description="Pre-SET" evidence="11">
    <location>
        <begin position="254"/>
        <end position="360"/>
    </location>
</feature>
<dbReference type="GO" id="GO:0008270">
    <property type="term" value="F:zinc ion binding"/>
    <property type="evidence" value="ECO:0007669"/>
    <property type="project" value="InterPro"/>
</dbReference>
<dbReference type="OrthoDB" id="308383at2759"/>
<dbReference type="GO" id="GO:0005694">
    <property type="term" value="C:chromosome"/>
    <property type="evidence" value="ECO:0007669"/>
    <property type="project" value="UniProtKB-SubCell"/>
</dbReference>
<dbReference type="PROSITE" id="PS50280">
    <property type="entry name" value="SET"/>
    <property type="match status" value="1"/>
</dbReference>
<feature type="domain" description="SET" evidence="10">
    <location>
        <begin position="363"/>
        <end position="495"/>
    </location>
</feature>
<keyword evidence="6" id="KW-0949">S-adenosyl-L-methionine</keyword>
<evidence type="ECO:0000256" key="9">
    <source>
        <dbReference type="SAM" id="MobiDB-lite"/>
    </source>
</evidence>
<dbReference type="SMART" id="SM00508">
    <property type="entry name" value="PostSET"/>
    <property type="match status" value="1"/>
</dbReference>
<dbReference type="InterPro" id="IPR016197">
    <property type="entry name" value="Chromo-like_dom_sf"/>
</dbReference>
<gene>
    <name evidence="13" type="ORF">K469DRAFT_561584</name>
</gene>
<keyword evidence="4" id="KW-0489">Methyltransferase</keyword>
<evidence type="ECO:0000256" key="6">
    <source>
        <dbReference type="ARBA" id="ARBA00022691"/>
    </source>
</evidence>
<dbReference type="InterPro" id="IPR003616">
    <property type="entry name" value="Post-SET_dom"/>
</dbReference>
<dbReference type="InterPro" id="IPR001214">
    <property type="entry name" value="SET_dom"/>
</dbReference>
<evidence type="ECO:0000256" key="8">
    <source>
        <dbReference type="ARBA" id="ARBA00022833"/>
    </source>
</evidence>
<keyword evidence="5" id="KW-0808">Transferase</keyword>
<evidence type="ECO:0000256" key="2">
    <source>
        <dbReference type="ARBA" id="ARBA00011353"/>
    </source>
</evidence>
<evidence type="ECO:0000256" key="3">
    <source>
        <dbReference type="ARBA" id="ARBA00022454"/>
    </source>
</evidence>
<feature type="region of interest" description="Disordered" evidence="9">
    <location>
        <begin position="89"/>
        <end position="132"/>
    </location>
</feature>
<comment type="subcellular location">
    <subcellularLocation>
        <location evidence="1">Chromosome</location>
    </subcellularLocation>
</comment>
<feature type="compositionally biased region" description="Low complexity" evidence="9">
    <location>
        <begin position="115"/>
        <end position="132"/>
    </location>
</feature>
<dbReference type="SUPFAM" id="SSF82199">
    <property type="entry name" value="SET domain"/>
    <property type="match status" value="1"/>
</dbReference>
<dbReference type="PANTHER" id="PTHR46223">
    <property type="entry name" value="HISTONE-LYSINE N-METHYLTRANSFERASE SUV39H"/>
    <property type="match status" value="1"/>
</dbReference>
<evidence type="ECO:0000256" key="1">
    <source>
        <dbReference type="ARBA" id="ARBA00004286"/>
    </source>
</evidence>
<dbReference type="GO" id="GO:0005634">
    <property type="term" value="C:nucleus"/>
    <property type="evidence" value="ECO:0007669"/>
    <property type="project" value="InterPro"/>
</dbReference>
<evidence type="ECO:0000259" key="11">
    <source>
        <dbReference type="PROSITE" id="PS50867"/>
    </source>
</evidence>
<feature type="domain" description="Post-SET" evidence="12">
    <location>
        <begin position="511"/>
        <end position="527"/>
    </location>
</feature>
<evidence type="ECO:0000256" key="7">
    <source>
        <dbReference type="ARBA" id="ARBA00022723"/>
    </source>
</evidence>
<organism evidence="13 14">
    <name type="scientific">Zopfia rhizophila CBS 207.26</name>
    <dbReference type="NCBI Taxonomy" id="1314779"/>
    <lineage>
        <taxon>Eukaryota</taxon>
        <taxon>Fungi</taxon>
        <taxon>Dikarya</taxon>
        <taxon>Ascomycota</taxon>
        <taxon>Pezizomycotina</taxon>
        <taxon>Dothideomycetes</taxon>
        <taxon>Dothideomycetes incertae sedis</taxon>
        <taxon>Zopfiaceae</taxon>
        <taxon>Zopfia</taxon>
    </lineage>
</organism>
<dbReference type="Gene3D" id="2.170.270.10">
    <property type="entry name" value="SET domain"/>
    <property type="match status" value="1"/>
</dbReference>
<dbReference type="AlphaFoldDB" id="A0A6A6ECQ3"/>
<dbReference type="SUPFAM" id="SSF54160">
    <property type="entry name" value="Chromo domain-like"/>
    <property type="match status" value="1"/>
</dbReference>
<protein>
    <submittedName>
        <fullName evidence="13">SET domain-containing protein</fullName>
    </submittedName>
</protein>
<evidence type="ECO:0000313" key="14">
    <source>
        <dbReference type="Proteomes" id="UP000800200"/>
    </source>
</evidence>
<dbReference type="GO" id="GO:0032259">
    <property type="term" value="P:methylation"/>
    <property type="evidence" value="ECO:0007669"/>
    <property type="project" value="UniProtKB-KW"/>
</dbReference>
<feature type="compositionally biased region" description="Basic and acidic residues" evidence="9">
    <location>
        <begin position="93"/>
        <end position="111"/>
    </location>
</feature>
<name>A0A6A6ECQ3_9PEZI</name>
<dbReference type="Proteomes" id="UP000800200">
    <property type="component" value="Unassembled WGS sequence"/>
</dbReference>
<evidence type="ECO:0000256" key="5">
    <source>
        <dbReference type="ARBA" id="ARBA00022679"/>
    </source>
</evidence>
<dbReference type="InterPro" id="IPR007728">
    <property type="entry name" value="Pre-SET_dom"/>
</dbReference>
<evidence type="ECO:0000256" key="4">
    <source>
        <dbReference type="ARBA" id="ARBA00022603"/>
    </source>
</evidence>
<dbReference type="EMBL" id="ML994620">
    <property type="protein sequence ID" value="KAF2189534.1"/>
    <property type="molecule type" value="Genomic_DNA"/>
</dbReference>